<name>A0A067Q6A2_9AGAM</name>
<keyword evidence="2" id="KW-1185">Reference proteome</keyword>
<evidence type="ECO:0008006" key="3">
    <source>
        <dbReference type="Google" id="ProtNLM"/>
    </source>
</evidence>
<sequence>MSPSRKHLLAAAQALCQDFARQEDTDTLLSHFSTTHQPTAIEHGDPSLASFLGRPFTGTQGVRKYFELLQELLTYKDMKFSEYVVDTEVNKVSVKGRAEFTWTSTGQSWKETFTYTLDFDQDLKVTDYQVWADSGAAYLASKGQLEEVQRASKE</sequence>
<organism evidence="1 2">
    <name type="scientific">Jaapia argillacea MUCL 33604</name>
    <dbReference type="NCBI Taxonomy" id="933084"/>
    <lineage>
        <taxon>Eukaryota</taxon>
        <taxon>Fungi</taxon>
        <taxon>Dikarya</taxon>
        <taxon>Basidiomycota</taxon>
        <taxon>Agaricomycotina</taxon>
        <taxon>Agaricomycetes</taxon>
        <taxon>Agaricomycetidae</taxon>
        <taxon>Jaapiales</taxon>
        <taxon>Jaapiaceae</taxon>
        <taxon>Jaapia</taxon>
    </lineage>
</organism>
<reference evidence="2" key="1">
    <citation type="journal article" date="2014" name="Proc. Natl. Acad. Sci. U.S.A.">
        <title>Extensive sampling of basidiomycete genomes demonstrates inadequacy of the white-rot/brown-rot paradigm for wood decay fungi.</title>
        <authorList>
            <person name="Riley R."/>
            <person name="Salamov A.A."/>
            <person name="Brown D.W."/>
            <person name="Nagy L.G."/>
            <person name="Floudas D."/>
            <person name="Held B.W."/>
            <person name="Levasseur A."/>
            <person name="Lombard V."/>
            <person name="Morin E."/>
            <person name="Otillar R."/>
            <person name="Lindquist E.A."/>
            <person name="Sun H."/>
            <person name="LaButti K.M."/>
            <person name="Schmutz J."/>
            <person name="Jabbour D."/>
            <person name="Luo H."/>
            <person name="Baker S.E."/>
            <person name="Pisabarro A.G."/>
            <person name="Walton J.D."/>
            <person name="Blanchette R.A."/>
            <person name="Henrissat B."/>
            <person name="Martin F."/>
            <person name="Cullen D."/>
            <person name="Hibbett D.S."/>
            <person name="Grigoriev I.V."/>
        </authorList>
    </citation>
    <scope>NUCLEOTIDE SEQUENCE [LARGE SCALE GENOMIC DNA]</scope>
    <source>
        <strain evidence="2">MUCL 33604</strain>
    </source>
</reference>
<evidence type="ECO:0000313" key="1">
    <source>
        <dbReference type="EMBL" id="KDQ61710.1"/>
    </source>
</evidence>
<evidence type="ECO:0000313" key="2">
    <source>
        <dbReference type="Proteomes" id="UP000027265"/>
    </source>
</evidence>
<protein>
    <recommendedName>
        <fullName evidence="3">SnoaL-like domain-containing protein</fullName>
    </recommendedName>
</protein>
<dbReference type="OrthoDB" id="3352776at2759"/>
<dbReference type="SUPFAM" id="SSF54427">
    <property type="entry name" value="NTF2-like"/>
    <property type="match status" value="1"/>
</dbReference>
<gene>
    <name evidence="1" type="ORF">JAAARDRAFT_190437</name>
</gene>
<dbReference type="InterPro" id="IPR032710">
    <property type="entry name" value="NTF2-like_dom_sf"/>
</dbReference>
<accession>A0A067Q6A2</accession>
<dbReference type="Gene3D" id="3.10.450.50">
    <property type="match status" value="1"/>
</dbReference>
<dbReference type="EMBL" id="KL197712">
    <property type="protein sequence ID" value="KDQ61710.1"/>
    <property type="molecule type" value="Genomic_DNA"/>
</dbReference>
<dbReference type="HOGENOM" id="CLU_095773_1_1_1"/>
<dbReference type="InParanoid" id="A0A067Q6A2"/>
<dbReference type="Proteomes" id="UP000027265">
    <property type="component" value="Unassembled WGS sequence"/>
</dbReference>
<dbReference type="STRING" id="933084.A0A067Q6A2"/>
<dbReference type="AlphaFoldDB" id="A0A067Q6A2"/>
<proteinExistence type="predicted"/>